<dbReference type="PROSITE" id="PS50935">
    <property type="entry name" value="SSB"/>
    <property type="match status" value="1"/>
</dbReference>
<geneLocation type="chloroplast" evidence="3"/>
<protein>
    <submittedName>
        <fullName evidence="3">Hypothetical chloroplast RF41</fullName>
    </submittedName>
</protein>
<keyword evidence="3" id="KW-0150">Chloroplast</keyword>
<dbReference type="Gene3D" id="2.40.50.140">
    <property type="entry name" value="Nucleic acid-binding proteins"/>
    <property type="match status" value="1"/>
</dbReference>
<organism evidence="3">
    <name type="scientific">Nanofrustulum shiloi</name>
    <dbReference type="NCBI Taxonomy" id="210602"/>
    <lineage>
        <taxon>Eukaryota</taxon>
        <taxon>Sar</taxon>
        <taxon>Stramenopiles</taxon>
        <taxon>Ochrophyta</taxon>
        <taxon>Bacillariophyta</taxon>
        <taxon>Fragilariophyceae</taxon>
        <taxon>Fragilariophycidae</taxon>
        <taxon>Fragilariales</taxon>
        <taxon>Staurosiraceae</taxon>
        <taxon>Nanofrustulum</taxon>
    </lineage>
</organism>
<dbReference type="SUPFAM" id="SSF50249">
    <property type="entry name" value="Nucleic acid-binding proteins"/>
    <property type="match status" value="1"/>
</dbReference>
<evidence type="ECO:0000313" key="3">
    <source>
        <dbReference type="EMBL" id="QGW12729.1"/>
    </source>
</evidence>
<gene>
    <name evidence="3" type="primary">ycf41</name>
</gene>
<dbReference type="GO" id="GO:0003697">
    <property type="term" value="F:single-stranded DNA binding"/>
    <property type="evidence" value="ECO:0007669"/>
    <property type="project" value="InterPro"/>
</dbReference>
<dbReference type="AlphaFoldDB" id="A0A650G2V2"/>
<proteinExistence type="predicted"/>
<name>A0A650G2V2_9STRA</name>
<keyword evidence="1 2" id="KW-0238">DNA-binding</keyword>
<sequence length="112" mass="13260">MNYVSGIVRILETPRLYSVTTNISRTEFRVKLPQFRNKKSTTILKLVFWGDFAYDVVNYYRVNDYILIEGYLAHKKEKKSIGTLKNLEITVFKVYPLFLNSEKNTNNREDLN</sequence>
<dbReference type="InterPro" id="IPR012340">
    <property type="entry name" value="NA-bd_OB-fold"/>
</dbReference>
<evidence type="ECO:0000256" key="2">
    <source>
        <dbReference type="PROSITE-ProRule" id="PRU00252"/>
    </source>
</evidence>
<dbReference type="EMBL" id="MN276191">
    <property type="protein sequence ID" value="QGW12729.1"/>
    <property type="molecule type" value="Genomic_DNA"/>
</dbReference>
<keyword evidence="3" id="KW-0934">Plastid</keyword>
<accession>A0A650G2V2</accession>
<evidence type="ECO:0000256" key="1">
    <source>
        <dbReference type="ARBA" id="ARBA00023125"/>
    </source>
</evidence>
<reference evidence="3" key="1">
    <citation type="submission" date="2019-08" db="EMBL/GenBank/DDBJ databases">
        <title>Complete plastome sequence of the araphid diatom Nanofrustulum shiloi.</title>
        <authorList>
            <person name="Li C."/>
            <person name="Lemieux C."/>
        </authorList>
    </citation>
    <scope>NUCLEOTIDE SEQUENCE</scope>
    <source>
        <strain evidence="3">SZCZM404</strain>
    </source>
</reference>
<dbReference type="InterPro" id="IPR000424">
    <property type="entry name" value="Primosome_PriB/ssb"/>
</dbReference>